<comment type="similarity">
    <text evidence="2 14 15">Belongs to the TonB-dependent receptor family.</text>
</comment>
<gene>
    <name evidence="18" type="ORF">FGS76_06155</name>
</gene>
<keyword evidence="5" id="KW-0410">Iron transport</keyword>
<dbReference type="PANTHER" id="PTHR32552:SF68">
    <property type="entry name" value="FERRICHROME OUTER MEMBRANE TRANSPORTER_PHAGE RECEPTOR"/>
    <property type="match status" value="1"/>
</dbReference>
<keyword evidence="19" id="KW-1185">Reference proteome</keyword>
<dbReference type="NCBIfam" id="TIGR01783">
    <property type="entry name" value="TonB-siderophor"/>
    <property type="match status" value="1"/>
</dbReference>
<evidence type="ECO:0000256" key="2">
    <source>
        <dbReference type="ARBA" id="ARBA00009810"/>
    </source>
</evidence>
<dbReference type="RefSeq" id="WP_138771749.1">
    <property type="nucleotide sequence ID" value="NZ_JBHSSX010000165.1"/>
</dbReference>
<evidence type="ECO:0000256" key="4">
    <source>
        <dbReference type="ARBA" id="ARBA00022452"/>
    </source>
</evidence>
<dbReference type="CDD" id="cd01347">
    <property type="entry name" value="ligand_gated_channel"/>
    <property type="match status" value="1"/>
</dbReference>
<reference evidence="18 19" key="1">
    <citation type="submission" date="2019-05" db="EMBL/GenBank/DDBJ databases">
        <title>Genome of Alcanivorax gelatiniphagus, an oil degrading marine bacteria.</title>
        <authorList>
            <person name="Kwon K.K."/>
        </authorList>
    </citation>
    <scope>NUCLEOTIDE SEQUENCE [LARGE SCALE GENOMIC DNA]</scope>
    <source>
        <strain evidence="18 19">MEBiC 08158</strain>
    </source>
</reference>
<dbReference type="Pfam" id="PF00593">
    <property type="entry name" value="TonB_dep_Rec_b-barrel"/>
    <property type="match status" value="1"/>
</dbReference>
<evidence type="ECO:0000313" key="18">
    <source>
        <dbReference type="EMBL" id="TMW13709.1"/>
    </source>
</evidence>
<evidence type="ECO:0000256" key="1">
    <source>
        <dbReference type="ARBA" id="ARBA00004571"/>
    </source>
</evidence>
<keyword evidence="9" id="KW-0406">Ion transport</keyword>
<dbReference type="PANTHER" id="PTHR32552">
    <property type="entry name" value="FERRICHROME IRON RECEPTOR-RELATED"/>
    <property type="match status" value="1"/>
</dbReference>
<evidence type="ECO:0000256" key="3">
    <source>
        <dbReference type="ARBA" id="ARBA00022448"/>
    </source>
</evidence>
<dbReference type="InterPro" id="IPR000531">
    <property type="entry name" value="Beta-barrel_TonB"/>
</dbReference>
<dbReference type="InterPro" id="IPR011662">
    <property type="entry name" value="Secretin/TonB_short_N"/>
</dbReference>
<comment type="caution">
    <text evidence="18">The sequence shown here is derived from an EMBL/GenBank/DDBJ whole genome shotgun (WGS) entry which is preliminary data.</text>
</comment>
<evidence type="ECO:0000256" key="15">
    <source>
        <dbReference type="RuleBase" id="RU003357"/>
    </source>
</evidence>
<sequence>MPATLNTFRRHGLAVAFCAVLGGLPLHTVQAAEPSVQQQQRHPFNIPAGPLEQSLVRLSTTAGITVSFTPDRVKGIQAPALQGSFTAQDALGRLLSGSGLVARALPNGSYSVQRLSSNTLEPITVNTTTVLESAHGPVDGYVATRSATATKTDTAIMETPQSISVVSRAEMDDRDVRDIGEAVSYTAGVSTGTTGETTMFGGNSVKIRGFGGSGTTGASSNEYLDGLKLKGSNFVTANLDPWFFERVEVIKGPASVLFGQTQPGGIVNMVSKRPQEGMVNKVRLGSGDLDRASAAVDVGGGLGDGWSFRLLGRGLSGETQQDHSDRKRHLLAPSLRWRNDTTDLTLLASYQRDDINATILSAVPRDGVFHNPHGRVPLSFRAGDAGFEFWDRETWSVGYLFSHRFTDTVTFRQNLRFTDNKLDSAWLYRRSLDSDRRTLQRSAFTAEENARDLTLDNQLELKFEGGLIGHTVLAGVDYYRFENDTQRGFASAGVPDIDLFNPVYHQPIATPPIYQDIDNSLDQVGVYLQDQINIGALSILLGGRYDDAETSSDNNITRLKTDSSDHAFTGRAGVIYNFSSGVAPYASYSESFEPVSGTAFDGSRFEPMEGKQYEVGVKYQPMDTQHLITLSYFDLTQKNMTTTDPGNPGFSIQTGEVRTRGVELEAKAQVLENLNLTLAYTRLDDEITESNKGDEGNRRAQLPEDRASLWLDYSVLSGALSGAGLGAGVRYQGATEGDDGNTFSVPSYTLVDFALRYDLEKSPLALPGWQANIHVNNLLDEYYIASCSNDSTCFLGQERSIRAAVEYSW</sequence>
<evidence type="ECO:0000256" key="12">
    <source>
        <dbReference type="ARBA" id="ARBA00023170"/>
    </source>
</evidence>
<keyword evidence="6 14" id="KW-0812">Transmembrane</keyword>
<organism evidence="18 19">
    <name type="scientific">Alloalcanivorax gelatiniphagus</name>
    <dbReference type="NCBI Taxonomy" id="1194167"/>
    <lineage>
        <taxon>Bacteria</taxon>
        <taxon>Pseudomonadati</taxon>
        <taxon>Pseudomonadota</taxon>
        <taxon>Gammaproteobacteria</taxon>
        <taxon>Oceanospirillales</taxon>
        <taxon>Alcanivoracaceae</taxon>
        <taxon>Alloalcanivorax</taxon>
    </lineage>
</organism>
<evidence type="ECO:0000256" key="5">
    <source>
        <dbReference type="ARBA" id="ARBA00022496"/>
    </source>
</evidence>
<keyword evidence="8" id="KW-0408">Iron</keyword>
<feature type="signal peptide" evidence="16">
    <location>
        <begin position="1"/>
        <end position="31"/>
    </location>
</feature>
<evidence type="ECO:0000256" key="7">
    <source>
        <dbReference type="ARBA" id="ARBA00022729"/>
    </source>
</evidence>
<name>A0ABY2XMU8_9GAMM</name>
<feature type="domain" description="Secretin/TonB short N-terminal" evidence="17">
    <location>
        <begin position="64"/>
        <end position="115"/>
    </location>
</feature>
<dbReference type="Gene3D" id="2.170.130.10">
    <property type="entry name" value="TonB-dependent receptor, plug domain"/>
    <property type="match status" value="1"/>
</dbReference>
<keyword evidence="3 14" id="KW-0813">Transport</keyword>
<dbReference type="Gene3D" id="3.55.50.30">
    <property type="match status" value="1"/>
</dbReference>
<evidence type="ECO:0000256" key="14">
    <source>
        <dbReference type="PROSITE-ProRule" id="PRU01360"/>
    </source>
</evidence>
<keyword evidence="4 14" id="KW-1134">Transmembrane beta strand</keyword>
<evidence type="ECO:0000256" key="16">
    <source>
        <dbReference type="SAM" id="SignalP"/>
    </source>
</evidence>
<dbReference type="InterPro" id="IPR039426">
    <property type="entry name" value="TonB-dep_rcpt-like"/>
</dbReference>
<dbReference type="SMART" id="SM00965">
    <property type="entry name" value="STN"/>
    <property type="match status" value="1"/>
</dbReference>
<protein>
    <submittedName>
        <fullName evidence="18">TonB-dependent siderophore receptor</fullName>
    </submittedName>
</protein>
<keyword evidence="11 14" id="KW-0472">Membrane</keyword>
<evidence type="ECO:0000256" key="6">
    <source>
        <dbReference type="ARBA" id="ARBA00022692"/>
    </source>
</evidence>
<evidence type="ECO:0000256" key="10">
    <source>
        <dbReference type="ARBA" id="ARBA00023077"/>
    </source>
</evidence>
<dbReference type="PROSITE" id="PS52016">
    <property type="entry name" value="TONB_DEPENDENT_REC_3"/>
    <property type="match status" value="1"/>
</dbReference>
<proteinExistence type="inferred from homology"/>
<evidence type="ECO:0000313" key="19">
    <source>
        <dbReference type="Proteomes" id="UP000739180"/>
    </source>
</evidence>
<dbReference type="InterPro" id="IPR012910">
    <property type="entry name" value="Plug_dom"/>
</dbReference>
<dbReference type="Proteomes" id="UP000739180">
    <property type="component" value="Unassembled WGS sequence"/>
</dbReference>
<dbReference type="InterPro" id="IPR036942">
    <property type="entry name" value="Beta-barrel_TonB_sf"/>
</dbReference>
<evidence type="ECO:0000259" key="17">
    <source>
        <dbReference type="SMART" id="SM00965"/>
    </source>
</evidence>
<dbReference type="InterPro" id="IPR037066">
    <property type="entry name" value="Plug_dom_sf"/>
</dbReference>
<evidence type="ECO:0000256" key="9">
    <source>
        <dbReference type="ARBA" id="ARBA00023065"/>
    </source>
</evidence>
<comment type="subcellular location">
    <subcellularLocation>
        <location evidence="1 14">Cell outer membrane</location>
        <topology evidence="1 14">Multi-pass membrane protein</topology>
    </subcellularLocation>
</comment>
<keyword evidence="7 16" id="KW-0732">Signal</keyword>
<feature type="chain" id="PRO_5046406808" evidence="16">
    <location>
        <begin position="32"/>
        <end position="809"/>
    </location>
</feature>
<dbReference type="SUPFAM" id="SSF56935">
    <property type="entry name" value="Porins"/>
    <property type="match status" value="1"/>
</dbReference>
<dbReference type="EMBL" id="VCQT01000022">
    <property type="protein sequence ID" value="TMW13709.1"/>
    <property type="molecule type" value="Genomic_DNA"/>
</dbReference>
<dbReference type="InterPro" id="IPR010105">
    <property type="entry name" value="TonB_sidphr_rcpt"/>
</dbReference>
<evidence type="ECO:0000256" key="8">
    <source>
        <dbReference type="ARBA" id="ARBA00023004"/>
    </source>
</evidence>
<dbReference type="Pfam" id="PF07715">
    <property type="entry name" value="Plug"/>
    <property type="match status" value="1"/>
</dbReference>
<evidence type="ECO:0000256" key="11">
    <source>
        <dbReference type="ARBA" id="ARBA00023136"/>
    </source>
</evidence>
<keyword evidence="10 15" id="KW-0798">TonB box</keyword>
<keyword evidence="13 14" id="KW-0998">Cell outer membrane</keyword>
<accession>A0ABY2XMU8</accession>
<keyword evidence="12 18" id="KW-0675">Receptor</keyword>
<dbReference type="Pfam" id="PF07660">
    <property type="entry name" value="STN"/>
    <property type="match status" value="1"/>
</dbReference>
<dbReference type="Gene3D" id="2.40.170.20">
    <property type="entry name" value="TonB-dependent receptor, beta-barrel domain"/>
    <property type="match status" value="1"/>
</dbReference>
<evidence type="ECO:0000256" key="13">
    <source>
        <dbReference type="ARBA" id="ARBA00023237"/>
    </source>
</evidence>